<dbReference type="PANTHER" id="PTHR30055">
    <property type="entry name" value="HTH-TYPE TRANSCRIPTIONAL REGULATOR RUTR"/>
    <property type="match status" value="1"/>
</dbReference>
<dbReference type="Pfam" id="PF00440">
    <property type="entry name" value="TetR_N"/>
    <property type="match status" value="1"/>
</dbReference>
<dbReference type="PROSITE" id="PS50977">
    <property type="entry name" value="HTH_TETR_2"/>
    <property type="match status" value="1"/>
</dbReference>
<dbReference type="SUPFAM" id="SSF46689">
    <property type="entry name" value="Homeodomain-like"/>
    <property type="match status" value="1"/>
</dbReference>
<evidence type="ECO:0000256" key="1">
    <source>
        <dbReference type="ARBA" id="ARBA00023015"/>
    </source>
</evidence>
<accession>A0ABX1SW22</accession>
<dbReference type="EMBL" id="JAAIIJ010000012">
    <property type="protein sequence ID" value="NMN02031.1"/>
    <property type="molecule type" value="Genomic_DNA"/>
</dbReference>
<protein>
    <submittedName>
        <fullName evidence="6">AcrR family transcriptional regulator</fullName>
    </submittedName>
</protein>
<keyword evidence="3" id="KW-0804">Transcription</keyword>
<evidence type="ECO:0000256" key="4">
    <source>
        <dbReference type="PROSITE-ProRule" id="PRU00335"/>
    </source>
</evidence>
<organism evidence="6 7">
    <name type="scientific">Bifidobacterium panos</name>
    <dbReference type="NCBI Taxonomy" id="2675321"/>
    <lineage>
        <taxon>Bacteria</taxon>
        <taxon>Bacillati</taxon>
        <taxon>Actinomycetota</taxon>
        <taxon>Actinomycetes</taxon>
        <taxon>Bifidobacteriales</taxon>
        <taxon>Bifidobacteriaceae</taxon>
        <taxon>Bifidobacterium</taxon>
    </lineage>
</organism>
<dbReference type="RefSeq" id="WP_172144693.1">
    <property type="nucleotide sequence ID" value="NZ_JAAIIJ010000012.1"/>
</dbReference>
<evidence type="ECO:0000256" key="3">
    <source>
        <dbReference type="ARBA" id="ARBA00023163"/>
    </source>
</evidence>
<keyword evidence="7" id="KW-1185">Reference proteome</keyword>
<dbReference type="InterPro" id="IPR001647">
    <property type="entry name" value="HTH_TetR"/>
</dbReference>
<name>A0ABX1SW22_9BIFI</name>
<dbReference type="PANTHER" id="PTHR30055:SF238">
    <property type="entry name" value="MYCOFACTOCIN BIOSYNTHESIS TRANSCRIPTIONAL REGULATOR MFTR-RELATED"/>
    <property type="match status" value="1"/>
</dbReference>
<dbReference type="Gene3D" id="1.10.357.10">
    <property type="entry name" value="Tetracycline Repressor, domain 2"/>
    <property type="match status" value="1"/>
</dbReference>
<reference evidence="6 7" key="1">
    <citation type="submission" date="2020-02" db="EMBL/GenBank/DDBJ databases">
        <title>Characterization of phylogenetic diversity of novel bifidobacterial species isolated in Czech ZOOs.</title>
        <authorList>
            <person name="Lugli G.A."/>
            <person name="Vera N.B."/>
            <person name="Ventura M."/>
        </authorList>
    </citation>
    <scope>NUCLEOTIDE SEQUENCE [LARGE SCALE GENOMIC DNA]</scope>
    <source>
        <strain evidence="6 7">DSM 109963</strain>
    </source>
</reference>
<dbReference type="Proteomes" id="UP000553756">
    <property type="component" value="Unassembled WGS sequence"/>
</dbReference>
<keyword evidence="1" id="KW-0805">Transcription regulation</keyword>
<proteinExistence type="predicted"/>
<sequence length="208" mass="23817">MPRPRRDGDTPSATQRMIDAFWQLLSQTEYRNITVTDIVREAGVNRNSFYYHFSKLGELADAAILAEVNSSPLANESPDPNDGPHEWREHITEVFATPGQTRRLDRLALLASPNSSPELVESLHDFGRMSLMRMLDRDESDLDLRTDLLIDFAVGGLLSVLKRWPQLRQSIDMKRLMNEDLAVLAMGMYMSMSKEDMLDSWNRIFNKA</sequence>
<feature type="DNA-binding region" description="H-T-H motif" evidence="4">
    <location>
        <begin position="34"/>
        <end position="53"/>
    </location>
</feature>
<feature type="domain" description="HTH tetR-type" evidence="5">
    <location>
        <begin position="11"/>
        <end position="71"/>
    </location>
</feature>
<evidence type="ECO:0000313" key="7">
    <source>
        <dbReference type="Proteomes" id="UP000553756"/>
    </source>
</evidence>
<dbReference type="InterPro" id="IPR009057">
    <property type="entry name" value="Homeodomain-like_sf"/>
</dbReference>
<comment type="caution">
    <text evidence="6">The sequence shown here is derived from an EMBL/GenBank/DDBJ whole genome shotgun (WGS) entry which is preliminary data.</text>
</comment>
<evidence type="ECO:0000259" key="5">
    <source>
        <dbReference type="PROSITE" id="PS50977"/>
    </source>
</evidence>
<gene>
    <name evidence="6" type="ORF">G1C94_0653</name>
</gene>
<evidence type="ECO:0000256" key="2">
    <source>
        <dbReference type="ARBA" id="ARBA00023125"/>
    </source>
</evidence>
<evidence type="ECO:0000313" key="6">
    <source>
        <dbReference type="EMBL" id="NMN02031.1"/>
    </source>
</evidence>
<keyword evidence="2 4" id="KW-0238">DNA-binding</keyword>
<dbReference type="InterPro" id="IPR050109">
    <property type="entry name" value="HTH-type_TetR-like_transc_reg"/>
</dbReference>